<accession>A0ABX0W8W0</accession>
<proteinExistence type="predicted"/>
<keyword evidence="3" id="KW-0067">ATP-binding</keyword>
<dbReference type="EMBL" id="QHLQ01000013">
    <property type="protein sequence ID" value="NIZ62047.1"/>
    <property type="molecule type" value="Genomic_DNA"/>
</dbReference>
<keyword evidence="1" id="KW-0436">Ligase</keyword>
<evidence type="ECO:0000313" key="5">
    <source>
        <dbReference type="Proteomes" id="UP001429564"/>
    </source>
</evidence>
<dbReference type="SUPFAM" id="SSF56059">
    <property type="entry name" value="Glutathione synthetase ATP-binding domain-like"/>
    <property type="match status" value="1"/>
</dbReference>
<keyword evidence="5" id="KW-1185">Reference proteome</keyword>
<evidence type="ECO:0000256" key="2">
    <source>
        <dbReference type="ARBA" id="ARBA00022741"/>
    </source>
</evidence>
<protein>
    <recommendedName>
        <fullName evidence="6">Tubulin-tyrosine ligase family protein</fullName>
    </recommendedName>
</protein>
<dbReference type="Gene3D" id="3.30.470.20">
    <property type="entry name" value="ATP-grasp fold, B domain"/>
    <property type="match status" value="1"/>
</dbReference>
<sequence length="376" mass="43959">MTLEQIFFDNSSKAARKAMLLQGHEETSDHRAAALLWLRKNYKRKINHLAEHQLINHFQTESAIINKGYLTDTLAQYDQRRTEGSLPMSQFYRESYRLYDPTERARFFAQLPKVDTPDNLWIYKPGNNSRGRGIKILWEFDELREKYAAFGDRPITSKREQGIIQRYIHNPLLLEGRKSELRVYWLVASVDPLMVLIYPQTTVRLNSLPYKLDDFDNQLVHVTNVYQQKNHPGYDPSVVLKWKFEDFGRYLSQELGIVDADYLQVQLIPQIRRILLTISLAAREKLKMHYPEQGDCFAVFGADLMLDENLTPWLLEVQKSPGLSFNDDVKRDVIPPMLGEAAKIMLEIRNRRLNNQPLSGLQSVKKYQWVTNEAEV</sequence>
<dbReference type="InterPro" id="IPR004344">
    <property type="entry name" value="TTL/TTLL_fam"/>
</dbReference>
<evidence type="ECO:0000313" key="4">
    <source>
        <dbReference type="EMBL" id="NIZ62047.1"/>
    </source>
</evidence>
<dbReference type="RefSeq" id="WP_167684678.1">
    <property type="nucleotide sequence ID" value="NZ_QHLQ01000013.1"/>
</dbReference>
<dbReference type="PROSITE" id="PS51221">
    <property type="entry name" value="TTL"/>
    <property type="match status" value="1"/>
</dbReference>
<evidence type="ECO:0000256" key="1">
    <source>
        <dbReference type="ARBA" id="ARBA00022598"/>
    </source>
</evidence>
<dbReference type="Pfam" id="PF03133">
    <property type="entry name" value="TTL"/>
    <property type="match status" value="1"/>
</dbReference>
<evidence type="ECO:0008006" key="6">
    <source>
        <dbReference type="Google" id="ProtNLM"/>
    </source>
</evidence>
<reference evidence="4 5" key="1">
    <citation type="submission" date="2018-05" db="EMBL/GenBank/DDBJ databases">
        <authorList>
            <person name="Zhang Y.-J."/>
        </authorList>
    </citation>
    <scope>NUCLEOTIDE SEQUENCE [LARGE SCALE GENOMIC DNA]</scope>
    <source>
        <strain evidence="4 5">CY04</strain>
    </source>
</reference>
<gene>
    <name evidence="4" type="ORF">DL239_13780</name>
</gene>
<organism evidence="4 5">
    <name type="scientific">Parasedimentitalea denitrificans</name>
    <dbReference type="NCBI Taxonomy" id="2211118"/>
    <lineage>
        <taxon>Bacteria</taxon>
        <taxon>Pseudomonadati</taxon>
        <taxon>Pseudomonadota</taxon>
        <taxon>Alphaproteobacteria</taxon>
        <taxon>Rhodobacterales</taxon>
        <taxon>Paracoccaceae</taxon>
        <taxon>Parasedimentitalea</taxon>
    </lineage>
</organism>
<comment type="caution">
    <text evidence="4">The sequence shown here is derived from an EMBL/GenBank/DDBJ whole genome shotgun (WGS) entry which is preliminary data.</text>
</comment>
<dbReference type="PANTHER" id="PTHR12241">
    <property type="entry name" value="TUBULIN POLYGLUTAMYLASE"/>
    <property type="match status" value="1"/>
</dbReference>
<keyword evidence="2" id="KW-0547">Nucleotide-binding</keyword>
<dbReference type="Proteomes" id="UP001429564">
    <property type="component" value="Unassembled WGS sequence"/>
</dbReference>
<evidence type="ECO:0000256" key="3">
    <source>
        <dbReference type="ARBA" id="ARBA00022840"/>
    </source>
</evidence>
<name>A0ABX0W8W0_9RHOB</name>